<dbReference type="Gene3D" id="1.25.40.10">
    <property type="entry name" value="Tetratricopeptide repeat domain"/>
    <property type="match status" value="1"/>
</dbReference>
<name>A0A9W7GBL7_9STRA</name>
<sequence>MMEDSARSAAENMDCVMGSLSEANVYILAGELGMAEESYASALDDAERSFGECHITTLKCLECMARCCKMQGKMDLAIPMYERFISLRDEAEKRGIKNMFDSGSLVTVYQELGECLGATGRIEENEAMQSRAEKVFGVLRERVEQIERKEQENEDEEEEDEEEEEESDGDDENSDSETKENTRRRTKGNGN</sequence>
<dbReference type="EMBL" id="BRYA01001126">
    <property type="protein sequence ID" value="GMI39321.1"/>
    <property type="molecule type" value="Genomic_DNA"/>
</dbReference>
<keyword evidence="3" id="KW-1185">Reference proteome</keyword>
<accession>A0A9W7GBL7</accession>
<reference evidence="3" key="1">
    <citation type="journal article" date="2023" name="Commun. Biol.">
        <title>Genome analysis of Parmales, the sister group of diatoms, reveals the evolutionary specialization of diatoms from phago-mixotrophs to photoautotrophs.</title>
        <authorList>
            <person name="Ban H."/>
            <person name="Sato S."/>
            <person name="Yoshikawa S."/>
            <person name="Yamada K."/>
            <person name="Nakamura Y."/>
            <person name="Ichinomiya M."/>
            <person name="Sato N."/>
            <person name="Blanc-Mathieu R."/>
            <person name="Endo H."/>
            <person name="Kuwata A."/>
            <person name="Ogata H."/>
        </authorList>
    </citation>
    <scope>NUCLEOTIDE SEQUENCE [LARGE SCALE GENOMIC DNA]</scope>
</reference>
<gene>
    <name evidence="2" type="ORF">TrCOL_g9492</name>
</gene>
<dbReference type="AlphaFoldDB" id="A0A9W7GBL7"/>
<evidence type="ECO:0000313" key="2">
    <source>
        <dbReference type="EMBL" id="GMI39321.1"/>
    </source>
</evidence>
<dbReference type="Proteomes" id="UP001165065">
    <property type="component" value="Unassembled WGS sequence"/>
</dbReference>
<evidence type="ECO:0000313" key="3">
    <source>
        <dbReference type="Proteomes" id="UP001165065"/>
    </source>
</evidence>
<proteinExistence type="predicted"/>
<comment type="caution">
    <text evidence="2">The sequence shown here is derived from an EMBL/GenBank/DDBJ whole genome shotgun (WGS) entry which is preliminary data.</text>
</comment>
<feature type="compositionally biased region" description="Acidic residues" evidence="1">
    <location>
        <begin position="152"/>
        <end position="175"/>
    </location>
</feature>
<dbReference type="Pfam" id="PF13424">
    <property type="entry name" value="TPR_12"/>
    <property type="match status" value="1"/>
</dbReference>
<dbReference type="SUPFAM" id="SSF48452">
    <property type="entry name" value="TPR-like"/>
    <property type="match status" value="1"/>
</dbReference>
<feature type="region of interest" description="Disordered" evidence="1">
    <location>
        <begin position="146"/>
        <end position="191"/>
    </location>
</feature>
<protein>
    <submittedName>
        <fullName evidence="2">Uncharacterized protein</fullName>
    </submittedName>
</protein>
<dbReference type="OrthoDB" id="196026at2759"/>
<dbReference type="InterPro" id="IPR011990">
    <property type="entry name" value="TPR-like_helical_dom_sf"/>
</dbReference>
<evidence type="ECO:0000256" key="1">
    <source>
        <dbReference type="SAM" id="MobiDB-lite"/>
    </source>
</evidence>
<organism evidence="2 3">
    <name type="scientific">Triparma columacea</name>
    <dbReference type="NCBI Taxonomy" id="722753"/>
    <lineage>
        <taxon>Eukaryota</taxon>
        <taxon>Sar</taxon>
        <taxon>Stramenopiles</taxon>
        <taxon>Ochrophyta</taxon>
        <taxon>Bolidophyceae</taxon>
        <taxon>Parmales</taxon>
        <taxon>Triparmaceae</taxon>
        <taxon>Triparma</taxon>
    </lineage>
</organism>